<dbReference type="InterPro" id="IPR039375">
    <property type="entry name" value="NodN-like"/>
</dbReference>
<dbReference type="InterPro" id="IPR002539">
    <property type="entry name" value="MaoC-like_dom"/>
</dbReference>
<evidence type="ECO:0000313" key="4">
    <source>
        <dbReference type="Proteomes" id="UP001589766"/>
    </source>
</evidence>
<feature type="domain" description="MaoC-like" evidence="2">
    <location>
        <begin position="16"/>
        <end position="117"/>
    </location>
</feature>
<evidence type="ECO:0000313" key="3">
    <source>
        <dbReference type="EMBL" id="MFC0249795.1"/>
    </source>
</evidence>
<keyword evidence="4" id="KW-1185">Reference proteome</keyword>
<dbReference type="RefSeq" id="WP_378043018.1">
    <property type="nucleotide sequence ID" value="NZ_JBHLWH010000042.1"/>
</dbReference>
<dbReference type="PANTHER" id="PTHR42993">
    <property type="entry name" value="MAOC-LIKE DEHYDRATASE DOMAIN-CONTAINING PROTEIN"/>
    <property type="match status" value="1"/>
</dbReference>
<protein>
    <submittedName>
        <fullName evidence="3">MaoC family dehydratase</fullName>
    </submittedName>
</protein>
<evidence type="ECO:0000256" key="1">
    <source>
        <dbReference type="ARBA" id="ARBA00005254"/>
    </source>
</evidence>
<dbReference type="EMBL" id="JBHLWH010000042">
    <property type="protein sequence ID" value="MFC0249795.1"/>
    <property type="molecule type" value="Genomic_DNA"/>
</dbReference>
<dbReference type="PANTHER" id="PTHR42993:SF1">
    <property type="entry name" value="MAOC-LIKE DEHYDRATASE DOMAIN-CONTAINING PROTEIN"/>
    <property type="match status" value="1"/>
</dbReference>
<dbReference type="Gene3D" id="3.10.129.10">
    <property type="entry name" value="Hotdog Thioesterase"/>
    <property type="match status" value="1"/>
</dbReference>
<sequence length="156" mass="16866">MARRELTLAELRALEGQDLGTTGWHLLDQDTITAFAGTTGDTERIHLDAGTARAQGLDGTIAHGLLTLALGPMFLQGLFAVTDHSRVLNYGFDKVRFLEPVPVDSSIRMAVHLAKVRPINGGSAFHLTQDFELKHPDGTVAERPACVAEAVVAYFD</sequence>
<organism evidence="3 4">
    <name type="scientific">Citricoccus parietis</name>
    <dbReference type="NCBI Taxonomy" id="592307"/>
    <lineage>
        <taxon>Bacteria</taxon>
        <taxon>Bacillati</taxon>
        <taxon>Actinomycetota</taxon>
        <taxon>Actinomycetes</taxon>
        <taxon>Micrococcales</taxon>
        <taxon>Micrococcaceae</taxon>
        <taxon>Citricoccus</taxon>
    </lineage>
</organism>
<dbReference type="SUPFAM" id="SSF54637">
    <property type="entry name" value="Thioesterase/thiol ester dehydrase-isomerase"/>
    <property type="match status" value="1"/>
</dbReference>
<accession>A0ABV6F8E6</accession>
<comment type="caution">
    <text evidence="3">The sequence shown here is derived from an EMBL/GenBank/DDBJ whole genome shotgun (WGS) entry which is preliminary data.</text>
</comment>
<comment type="similarity">
    <text evidence="1">Belongs to the enoyl-CoA hydratase/isomerase family.</text>
</comment>
<dbReference type="Proteomes" id="UP001589766">
    <property type="component" value="Unassembled WGS sequence"/>
</dbReference>
<name>A0ABV6F8E6_9MICC</name>
<evidence type="ECO:0000259" key="2">
    <source>
        <dbReference type="Pfam" id="PF01575"/>
    </source>
</evidence>
<dbReference type="InterPro" id="IPR029069">
    <property type="entry name" value="HotDog_dom_sf"/>
</dbReference>
<reference evidence="3 4" key="1">
    <citation type="submission" date="2024-09" db="EMBL/GenBank/DDBJ databases">
        <authorList>
            <person name="Sun Q."/>
            <person name="Mori K."/>
        </authorList>
    </citation>
    <scope>NUCLEOTIDE SEQUENCE [LARGE SCALE GENOMIC DNA]</scope>
    <source>
        <strain evidence="3 4">CCM 7609</strain>
    </source>
</reference>
<dbReference type="CDD" id="cd03450">
    <property type="entry name" value="NodN"/>
    <property type="match status" value="1"/>
</dbReference>
<proteinExistence type="inferred from homology"/>
<gene>
    <name evidence="3" type="ORF">ACFFIO_14915</name>
</gene>
<dbReference type="Pfam" id="PF01575">
    <property type="entry name" value="MaoC_dehydratas"/>
    <property type="match status" value="1"/>
</dbReference>